<evidence type="ECO:0000259" key="3">
    <source>
        <dbReference type="Pfam" id="PF10017"/>
    </source>
</evidence>
<dbReference type="Proteomes" id="UP000252707">
    <property type="component" value="Unassembled WGS sequence"/>
</dbReference>
<dbReference type="RefSeq" id="WP_114278586.1">
    <property type="nucleotide sequence ID" value="NZ_QPJY01000002.1"/>
</dbReference>
<keyword evidence="2 4" id="KW-0808">Transferase</keyword>
<dbReference type="InterPro" id="IPR029063">
    <property type="entry name" value="SAM-dependent_MTases_sf"/>
</dbReference>
<dbReference type="AlphaFoldDB" id="A0A369CIQ6"/>
<reference evidence="4 5" key="1">
    <citation type="submission" date="2018-07" db="EMBL/GenBank/DDBJ databases">
        <title>Genomic Encyclopedia of Type Strains, Phase IV (KMG-IV): sequencing the most valuable type-strain genomes for metagenomic binning, comparative biology and taxonomic classification.</title>
        <authorList>
            <person name="Goeker M."/>
        </authorList>
    </citation>
    <scope>NUCLEOTIDE SEQUENCE [LARGE SCALE GENOMIC DNA]</scope>
    <source>
        <strain evidence="4 5">DSM 26407</strain>
    </source>
</reference>
<comment type="caution">
    <text evidence="4">The sequence shown here is derived from an EMBL/GenBank/DDBJ whole genome shotgun (WGS) entry which is preliminary data.</text>
</comment>
<evidence type="ECO:0000313" key="4">
    <source>
        <dbReference type="EMBL" id="RCX31734.1"/>
    </source>
</evidence>
<dbReference type="InterPro" id="IPR035094">
    <property type="entry name" value="EgtD"/>
</dbReference>
<accession>A0A369CIQ6</accession>
<dbReference type="InterPro" id="IPR051128">
    <property type="entry name" value="EgtD_Methyltrsf_superfamily"/>
</dbReference>
<name>A0A369CIQ6_9GAMM</name>
<organism evidence="4 5">
    <name type="scientific">Thioalbus denitrificans</name>
    <dbReference type="NCBI Taxonomy" id="547122"/>
    <lineage>
        <taxon>Bacteria</taxon>
        <taxon>Pseudomonadati</taxon>
        <taxon>Pseudomonadota</taxon>
        <taxon>Gammaproteobacteria</taxon>
        <taxon>Chromatiales</taxon>
        <taxon>Ectothiorhodospiraceae</taxon>
        <taxon>Thioalbus</taxon>
    </lineage>
</organism>
<protein>
    <submittedName>
        <fullName evidence="4">Dimethylhistidine N-methyltransferase</fullName>
    </submittedName>
</protein>
<sequence>MSARLQYSELPMAVSELETAVLEGLGRSPKAIPPKFFYDRRGSELFDAICAQPEYYLPAAEREILQTRAARIAARTGSGCVLIEPGAGNGAKVRLLLEHIRPSVFVPLDISGSYLQASAERLSRDFPWLRVHAARADFSHGLELPAGLPEGRRVAFYPGSSLGNFEPEAAVAFLATVREAVGDAGGLLIGIDTKKDTGLLNAAYNDAAGVTAAFNLNLLHRIRRELETDLDPDNFHHHAFYNPEPGRIEMHLVSRVAQEVRVNDSLFPFRAGETIHTESSYKYHPEEFRMLARRAGFQPLDLWLDSRGLFSFHYLEAS</sequence>
<evidence type="ECO:0000256" key="2">
    <source>
        <dbReference type="ARBA" id="ARBA00022679"/>
    </source>
</evidence>
<dbReference type="GO" id="GO:0008168">
    <property type="term" value="F:methyltransferase activity"/>
    <property type="evidence" value="ECO:0007669"/>
    <property type="project" value="UniProtKB-KW"/>
</dbReference>
<dbReference type="InterPro" id="IPR019257">
    <property type="entry name" value="MeTrfase_dom"/>
</dbReference>
<keyword evidence="1 4" id="KW-0489">Methyltransferase</keyword>
<dbReference type="SUPFAM" id="SSF53335">
    <property type="entry name" value="S-adenosyl-L-methionine-dependent methyltransferases"/>
    <property type="match status" value="1"/>
</dbReference>
<feature type="domain" description="Histidine-specific methyltransferase SAM-dependent" evidence="3">
    <location>
        <begin position="18"/>
        <end position="316"/>
    </location>
</feature>
<dbReference type="PIRSF" id="PIRSF018005">
    <property type="entry name" value="UCP018005"/>
    <property type="match status" value="1"/>
</dbReference>
<dbReference type="PANTHER" id="PTHR43397:SF1">
    <property type="entry name" value="ERGOTHIONEINE BIOSYNTHESIS PROTEIN 1"/>
    <property type="match status" value="1"/>
</dbReference>
<dbReference type="NCBIfam" id="TIGR03438">
    <property type="entry name" value="egtD_ergothio"/>
    <property type="match status" value="1"/>
</dbReference>
<dbReference type="InterPro" id="IPR017804">
    <property type="entry name" value="MeTrfase_EgtD-like"/>
</dbReference>
<keyword evidence="5" id="KW-1185">Reference proteome</keyword>
<gene>
    <name evidence="4" type="ORF">DFQ59_10281</name>
</gene>
<dbReference type="EMBL" id="QPJY01000002">
    <property type="protein sequence ID" value="RCX31734.1"/>
    <property type="molecule type" value="Genomic_DNA"/>
</dbReference>
<dbReference type="GO" id="GO:0032259">
    <property type="term" value="P:methylation"/>
    <property type="evidence" value="ECO:0007669"/>
    <property type="project" value="UniProtKB-KW"/>
</dbReference>
<evidence type="ECO:0000256" key="1">
    <source>
        <dbReference type="ARBA" id="ARBA00022603"/>
    </source>
</evidence>
<dbReference type="Pfam" id="PF10017">
    <property type="entry name" value="Methyltransf_33"/>
    <property type="match status" value="1"/>
</dbReference>
<evidence type="ECO:0000313" key="5">
    <source>
        <dbReference type="Proteomes" id="UP000252707"/>
    </source>
</evidence>
<dbReference type="PANTHER" id="PTHR43397">
    <property type="entry name" value="ERGOTHIONEINE BIOSYNTHESIS PROTEIN 1"/>
    <property type="match status" value="1"/>
</dbReference>
<dbReference type="OrthoDB" id="5289726at2"/>
<proteinExistence type="predicted"/>
<dbReference type="Gene3D" id="3.40.50.150">
    <property type="entry name" value="Vaccinia Virus protein VP39"/>
    <property type="match status" value="1"/>
</dbReference>